<evidence type="ECO:0000313" key="9">
    <source>
        <dbReference type="Proteomes" id="UP000176233"/>
    </source>
</evidence>
<dbReference type="InterPro" id="IPR050696">
    <property type="entry name" value="FtsA/MreB"/>
</dbReference>
<dbReference type="HAMAP" id="MF_02033">
    <property type="entry name" value="FtsA"/>
    <property type="match status" value="1"/>
</dbReference>
<dbReference type="SUPFAM" id="SSF53067">
    <property type="entry name" value="Actin-like ATPase domain"/>
    <property type="match status" value="2"/>
</dbReference>
<comment type="caution">
    <text evidence="8">The sequence shown here is derived from an EMBL/GenBank/DDBJ whole genome shotgun (WGS) entry which is preliminary data.</text>
</comment>
<dbReference type="Gene3D" id="3.30.420.40">
    <property type="match status" value="2"/>
</dbReference>
<dbReference type="PIRSF" id="PIRSF003101">
    <property type="entry name" value="FtsA"/>
    <property type="match status" value="1"/>
</dbReference>
<dbReference type="Pfam" id="PF02491">
    <property type="entry name" value="SHS2_FTSA"/>
    <property type="match status" value="1"/>
</dbReference>
<dbReference type="InterPro" id="IPR043129">
    <property type="entry name" value="ATPase_NBD"/>
</dbReference>
<evidence type="ECO:0000256" key="5">
    <source>
        <dbReference type="HAMAP-Rule" id="MF_02033"/>
    </source>
</evidence>
<dbReference type="PANTHER" id="PTHR32432">
    <property type="entry name" value="CELL DIVISION PROTEIN FTSA-RELATED"/>
    <property type="match status" value="1"/>
</dbReference>
<dbReference type="PANTHER" id="PTHR32432:SF4">
    <property type="entry name" value="CELL DIVISION PROTEIN FTSA"/>
    <property type="match status" value="1"/>
</dbReference>
<keyword evidence="1 5" id="KW-1003">Cell membrane</keyword>
<dbReference type="InterPro" id="IPR020823">
    <property type="entry name" value="Cell_div_FtsA"/>
</dbReference>
<organism evidence="8 9">
    <name type="scientific">Candidatus Doudnabacteria bacterium RIFCSPHIGHO2_01_FULL_45_18</name>
    <dbReference type="NCBI Taxonomy" id="1817823"/>
    <lineage>
        <taxon>Bacteria</taxon>
        <taxon>Candidatus Doudnaibacteriota</taxon>
    </lineage>
</organism>
<dbReference type="InterPro" id="IPR003494">
    <property type="entry name" value="SHS2_FtsA"/>
</dbReference>
<name>A0A1F5NSG5_9BACT</name>
<dbReference type="CDD" id="cd24048">
    <property type="entry name" value="ASKHA_NBD_FtsA"/>
    <property type="match status" value="1"/>
</dbReference>
<evidence type="ECO:0000259" key="7">
    <source>
        <dbReference type="SMART" id="SM00842"/>
    </source>
</evidence>
<dbReference type="GO" id="GO:0009898">
    <property type="term" value="C:cytoplasmic side of plasma membrane"/>
    <property type="evidence" value="ECO:0007669"/>
    <property type="project" value="UniProtKB-UniRule"/>
</dbReference>
<keyword evidence="4 5" id="KW-0131">Cell cycle</keyword>
<accession>A0A1F5NSG5</accession>
<feature type="domain" description="SHS2" evidence="7">
    <location>
        <begin position="21"/>
        <end position="210"/>
    </location>
</feature>
<dbReference type="AlphaFoldDB" id="A0A1F5NSG5"/>
<dbReference type="Proteomes" id="UP000176233">
    <property type="component" value="Unassembled WGS sequence"/>
</dbReference>
<evidence type="ECO:0000256" key="6">
    <source>
        <dbReference type="PIRNR" id="PIRNR003101"/>
    </source>
</evidence>
<dbReference type="Pfam" id="PF14450">
    <property type="entry name" value="FtsA"/>
    <property type="match status" value="1"/>
</dbReference>
<keyword evidence="3 5" id="KW-0472">Membrane</keyword>
<evidence type="ECO:0000256" key="2">
    <source>
        <dbReference type="ARBA" id="ARBA00022618"/>
    </source>
</evidence>
<dbReference type="GO" id="GO:0043093">
    <property type="term" value="P:FtsZ-dependent cytokinesis"/>
    <property type="evidence" value="ECO:0007669"/>
    <property type="project" value="UniProtKB-UniRule"/>
</dbReference>
<evidence type="ECO:0000313" key="8">
    <source>
        <dbReference type="EMBL" id="OGE80621.1"/>
    </source>
</evidence>
<protein>
    <recommendedName>
        <fullName evidence="5 6">Cell division protein FtsA</fullName>
    </recommendedName>
</protein>
<dbReference type="NCBIfam" id="TIGR01174">
    <property type="entry name" value="ftsA"/>
    <property type="match status" value="1"/>
</dbReference>
<gene>
    <name evidence="5" type="primary">ftsA</name>
    <name evidence="8" type="ORF">A2660_01970</name>
</gene>
<dbReference type="GO" id="GO:0032153">
    <property type="term" value="C:cell division site"/>
    <property type="evidence" value="ECO:0007669"/>
    <property type="project" value="UniProtKB-UniRule"/>
</dbReference>
<comment type="subcellular location">
    <subcellularLocation>
        <location evidence="5">Cell membrane</location>
        <topology evidence="5">Peripheral membrane protein</topology>
        <orientation evidence="5">Cytoplasmic side</orientation>
    </subcellularLocation>
    <text evidence="5">Localizes to the Z ring in an FtsZ-dependent manner. Targeted to the membrane through a conserved C-terminal amphipathic helix.</text>
</comment>
<dbReference type="SMART" id="SM00842">
    <property type="entry name" value="FtsA"/>
    <property type="match status" value="1"/>
</dbReference>
<reference evidence="8 9" key="1">
    <citation type="journal article" date="2016" name="Nat. Commun.">
        <title>Thousands of microbial genomes shed light on interconnected biogeochemical processes in an aquifer system.</title>
        <authorList>
            <person name="Anantharaman K."/>
            <person name="Brown C.T."/>
            <person name="Hug L.A."/>
            <person name="Sharon I."/>
            <person name="Castelle C.J."/>
            <person name="Probst A.J."/>
            <person name="Thomas B.C."/>
            <person name="Singh A."/>
            <person name="Wilkins M.J."/>
            <person name="Karaoz U."/>
            <person name="Brodie E.L."/>
            <person name="Williams K.H."/>
            <person name="Hubbard S.S."/>
            <person name="Banfield J.F."/>
        </authorList>
    </citation>
    <scope>NUCLEOTIDE SEQUENCE [LARGE SCALE GENOMIC DNA]</scope>
</reference>
<proteinExistence type="inferred from homology"/>
<evidence type="ECO:0000256" key="3">
    <source>
        <dbReference type="ARBA" id="ARBA00023136"/>
    </source>
</evidence>
<evidence type="ECO:0000256" key="4">
    <source>
        <dbReference type="ARBA" id="ARBA00023306"/>
    </source>
</evidence>
<keyword evidence="2 5" id="KW-0132">Cell division</keyword>
<evidence type="ECO:0000256" key="1">
    <source>
        <dbReference type="ARBA" id="ARBA00022475"/>
    </source>
</evidence>
<comment type="function">
    <text evidence="5 6">Cell division protein that is involved in the assembly of the Z ring. May serve as a membrane anchor for the Z ring.</text>
</comment>
<comment type="similarity">
    <text evidence="5 6">Belongs to the FtsA/MreB family.</text>
</comment>
<dbReference type="EMBL" id="MFEJ01000004">
    <property type="protein sequence ID" value="OGE80621.1"/>
    <property type="molecule type" value="Genomic_DNA"/>
</dbReference>
<sequence length="422" mass="44830">MKAGSRHRRENKTQMAKEQIFVGLDVGSSVIRVVVGKQESELGSPSIIGVGEAPSAGIRRGVIVDIDEAVSAISEALEKAERMTGLSIDHAVVSVGGAQIMSQESHGVVAVSRADGEITENDVVRVVDASQAISIPPNREILHVIPKNFTVDGQTGIKDPVGMSGIRLEVDSQIIQASVPFIKNLTKCIMQAGLEIDDLVLTPLAAAQAVLTKKQKELGVVLIDLGGGTTGLVVFEESDLVASVILPVGATHITNDLAIGLRTSVDTAEKVKLQHGQAEAREIKKDSEIDLSKIDKQEEGRVSVKHIAEIVEARMEEILDLVNKELKRINKDGQLPAGAVLTGGGAKLPGVIELAKKQLRLPVSIGLPGAVTTVIDRVNDPAFATGVGLVLWANEFLLGSSRTINKFARKVLENDTVNNLIK</sequence>
<comment type="subunit">
    <text evidence="5">Self-interacts. Interacts with FtsZ.</text>
</comment>